<evidence type="ECO:0000256" key="1">
    <source>
        <dbReference type="SAM" id="MobiDB-lite"/>
    </source>
</evidence>
<name>A0AAP0WML3_LIQFO</name>
<protein>
    <submittedName>
        <fullName evidence="2">Uncharacterized protein</fullName>
    </submittedName>
</protein>
<evidence type="ECO:0000313" key="2">
    <source>
        <dbReference type="EMBL" id="KAK9273894.1"/>
    </source>
</evidence>
<gene>
    <name evidence="2" type="ORF">L1049_018706</name>
</gene>
<dbReference type="EMBL" id="JBBPBK010000012">
    <property type="protein sequence ID" value="KAK9273894.1"/>
    <property type="molecule type" value="Genomic_DNA"/>
</dbReference>
<dbReference type="AlphaFoldDB" id="A0AAP0WML3"/>
<organism evidence="2 3">
    <name type="scientific">Liquidambar formosana</name>
    <name type="common">Formosan gum</name>
    <dbReference type="NCBI Taxonomy" id="63359"/>
    <lineage>
        <taxon>Eukaryota</taxon>
        <taxon>Viridiplantae</taxon>
        <taxon>Streptophyta</taxon>
        <taxon>Embryophyta</taxon>
        <taxon>Tracheophyta</taxon>
        <taxon>Spermatophyta</taxon>
        <taxon>Magnoliopsida</taxon>
        <taxon>eudicotyledons</taxon>
        <taxon>Gunneridae</taxon>
        <taxon>Pentapetalae</taxon>
        <taxon>Saxifragales</taxon>
        <taxon>Altingiaceae</taxon>
        <taxon>Liquidambar</taxon>
    </lineage>
</organism>
<feature type="region of interest" description="Disordered" evidence="1">
    <location>
        <begin position="146"/>
        <end position="166"/>
    </location>
</feature>
<accession>A0AAP0WML3</accession>
<comment type="caution">
    <text evidence="2">The sequence shown here is derived from an EMBL/GenBank/DDBJ whole genome shotgun (WGS) entry which is preliminary data.</text>
</comment>
<evidence type="ECO:0000313" key="3">
    <source>
        <dbReference type="Proteomes" id="UP001415857"/>
    </source>
</evidence>
<dbReference type="Proteomes" id="UP001415857">
    <property type="component" value="Unassembled WGS sequence"/>
</dbReference>
<sequence length="166" mass="18315">MVFIESNPYHQFAKSIYAADQRLVALADLSWVRPELVVGLLEVDFRGLGRSKRAKELEIDERRGVGMVEGDEGMCGNDMGGWSSDGMGGVECADGMGWGQCVDGRGVVECRRSEGNNRSRENAKRRTGETIKRDLNHAPPLSIVHDRAPLFNGSSPQCSEANLKRY</sequence>
<keyword evidence="3" id="KW-1185">Reference proteome</keyword>
<proteinExistence type="predicted"/>
<reference evidence="2 3" key="1">
    <citation type="journal article" date="2024" name="Plant J.">
        <title>Genome sequences and population genomics reveal climatic adaptation and genomic divergence between two closely related sweetgum species.</title>
        <authorList>
            <person name="Xu W.Q."/>
            <person name="Ren C.Q."/>
            <person name="Zhang X.Y."/>
            <person name="Comes H.P."/>
            <person name="Liu X.H."/>
            <person name="Li Y.G."/>
            <person name="Kettle C.J."/>
            <person name="Jalonen R."/>
            <person name="Gaisberger H."/>
            <person name="Ma Y.Z."/>
            <person name="Qiu Y.X."/>
        </authorList>
    </citation>
    <scope>NUCLEOTIDE SEQUENCE [LARGE SCALE GENOMIC DNA]</scope>
    <source>
        <strain evidence="2">Hangzhou</strain>
    </source>
</reference>